<sequence length="204" mass="22450">MLAEVGKLSTALKYCQSVIKCLKTGRSPEVEMWKQFVSSLEERIRIHQQCGYTENLAPAKLVGKLLNFFDSRAQRAVGGMPPPAPHSTKGNLQGNEYQHQQQEATKLPYSQSVNTMSSLMPPASMEPIRESGGNGRRMAVHTRSVSEPDFGRTPIQDMAGSSKEKAVDGVKKLKSSGTVAGSRFSRMLETFGRVLARPSKEVYC</sequence>
<dbReference type="InterPro" id="IPR024298">
    <property type="entry name" value="Sec16_Sec23-bd"/>
</dbReference>
<gene>
    <name evidence="9" type="primary">LOC104774159</name>
</gene>
<keyword evidence="8" id="KW-1185">Reference proteome</keyword>
<name>A0ABM0Y8C6_CAMSA</name>
<feature type="region of interest" description="Disordered" evidence="6">
    <location>
        <begin position="77"/>
        <end position="105"/>
    </location>
</feature>
<evidence type="ECO:0000256" key="6">
    <source>
        <dbReference type="SAM" id="MobiDB-lite"/>
    </source>
</evidence>
<dbReference type="PANTHER" id="PTHR13402">
    <property type="entry name" value="RGPR-RELATED"/>
    <property type="match status" value="1"/>
</dbReference>
<reference evidence="9" key="2">
    <citation type="submission" date="2025-08" db="UniProtKB">
        <authorList>
            <consortium name="RefSeq"/>
        </authorList>
    </citation>
    <scope>IDENTIFICATION</scope>
    <source>
        <tissue evidence="9">Leaf</tissue>
    </source>
</reference>
<keyword evidence="4" id="KW-0256">Endoplasmic reticulum</keyword>
<protein>
    <submittedName>
        <fullName evidence="9">Protein transport protein SEC16B homolog</fullName>
    </submittedName>
</protein>
<keyword evidence="3" id="KW-0813">Transport</keyword>
<evidence type="ECO:0000256" key="5">
    <source>
        <dbReference type="ARBA" id="ARBA00022892"/>
    </source>
</evidence>
<comment type="similarity">
    <text evidence="2">Belongs to the SEC16 family.</text>
</comment>
<comment type="subcellular location">
    <subcellularLocation>
        <location evidence="1">Endoplasmic reticulum</location>
    </subcellularLocation>
</comment>
<dbReference type="Pfam" id="PF12931">
    <property type="entry name" value="TPR_Sec16"/>
    <property type="match status" value="1"/>
</dbReference>
<feature type="region of interest" description="Disordered" evidence="6">
    <location>
        <begin position="142"/>
        <end position="169"/>
    </location>
</feature>
<proteinExistence type="inferred from homology"/>
<accession>A0ABM0Y8C6</accession>
<evidence type="ECO:0000256" key="4">
    <source>
        <dbReference type="ARBA" id="ARBA00022824"/>
    </source>
</evidence>
<evidence type="ECO:0000259" key="7">
    <source>
        <dbReference type="Pfam" id="PF12931"/>
    </source>
</evidence>
<feature type="compositionally biased region" description="Polar residues" evidence="6">
    <location>
        <begin position="88"/>
        <end position="105"/>
    </location>
</feature>
<dbReference type="GeneID" id="104774159"/>
<feature type="domain" description="Sec16 Sec23-binding" evidence="7">
    <location>
        <begin position="1"/>
        <end position="70"/>
    </location>
</feature>
<reference evidence="8" key="1">
    <citation type="journal article" date="2014" name="Nat. Commun.">
        <title>The emerging biofuel crop Camelina sativa retains a highly undifferentiated hexaploid genome structure.</title>
        <authorList>
            <person name="Kagale S."/>
            <person name="Koh C."/>
            <person name="Nixon J."/>
            <person name="Bollina V."/>
            <person name="Clarke W.E."/>
            <person name="Tuteja R."/>
            <person name="Spillane C."/>
            <person name="Robinson S.J."/>
            <person name="Links M.G."/>
            <person name="Clarke C."/>
            <person name="Higgins E.E."/>
            <person name="Huebert T."/>
            <person name="Sharpe A.G."/>
            <person name="Parkin I.A."/>
        </authorList>
    </citation>
    <scope>NUCLEOTIDE SEQUENCE [LARGE SCALE GENOMIC DNA]</scope>
    <source>
        <strain evidence="8">cv. DH55</strain>
    </source>
</reference>
<evidence type="ECO:0000313" key="9">
    <source>
        <dbReference type="RefSeq" id="XP_010497126.2"/>
    </source>
</evidence>
<dbReference type="RefSeq" id="XP_010497126.2">
    <property type="nucleotide sequence ID" value="XM_010498824.2"/>
</dbReference>
<dbReference type="Proteomes" id="UP000694864">
    <property type="component" value="Unplaced"/>
</dbReference>
<evidence type="ECO:0000256" key="2">
    <source>
        <dbReference type="ARBA" id="ARBA00005927"/>
    </source>
</evidence>
<evidence type="ECO:0000313" key="8">
    <source>
        <dbReference type="Proteomes" id="UP000694864"/>
    </source>
</evidence>
<keyword evidence="5" id="KW-0931">ER-Golgi transport</keyword>
<dbReference type="PANTHER" id="PTHR13402:SF27">
    <property type="entry name" value="PROTEIN TRANSPORT PROTEIN SEC16B HOMOLOG"/>
    <property type="match status" value="1"/>
</dbReference>
<evidence type="ECO:0000256" key="3">
    <source>
        <dbReference type="ARBA" id="ARBA00022448"/>
    </source>
</evidence>
<evidence type="ECO:0000256" key="1">
    <source>
        <dbReference type="ARBA" id="ARBA00004240"/>
    </source>
</evidence>
<organism evidence="8 9">
    <name type="scientific">Camelina sativa</name>
    <name type="common">False flax</name>
    <name type="synonym">Myagrum sativum</name>
    <dbReference type="NCBI Taxonomy" id="90675"/>
    <lineage>
        <taxon>Eukaryota</taxon>
        <taxon>Viridiplantae</taxon>
        <taxon>Streptophyta</taxon>
        <taxon>Embryophyta</taxon>
        <taxon>Tracheophyta</taxon>
        <taxon>Spermatophyta</taxon>
        <taxon>Magnoliopsida</taxon>
        <taxon>eudicotyledons</taxon>
        <taxon>Gunneridae</taxon>
        <taxon>Pentapetalae</taxon>
        <taxon>rosids</taxon>
        <taxon>malvids</taxon>
        <taxon>Brassicales</taxon>
        <taxon>Brassicaceae</taxon>
        <taxon>Camelineae</taxon>
        <taxon>Camelina</taxon>
    </lineage>
</organism>